<reference evidence="2" key="1">
    <citation type="submission" date="2021-07" db="EMBL/GenBank/DDBJ databases">
        <title>Draft genome of Mortierella alpina, strain LL118, isolated from an aspen leaf litter sample.</title>
        <authorList>
            <person name="Yang S."/>
            <person name="Vinatzer B.A."/>
        </authorList>
    </citation>
    <scope>NUCLEOTIDE SEQUENCE</scope>
    <source>
        <strain evidence="2">LL118</strain>
    </source>
</reference>
<evidence type="ECO:0000256" key="1">
    <source>
        <dbReference type="SAM" id="MobiDB-lite"/>
    </source>
</evidence>
<dbReference type="EMBL" id="JAIFTL010000678">
    <property type="protein sequence ID" value="KAG9319087.1"/>
    <property type="molecule type" value="Genomic_DNA"/>
</dbReference>
<dbReference type="AlphaFoldDB" id="A0A9P8CU25"/>
<evidence type="ECO:0000313" key="3">
    <source>
        <dbReference type="Proteomes" id="UP000717515"/>
    </source>
</evidence>
<sequence length="276" mass="30799">MNMAQQPTTSVVLPSPSTFRFPHPPFYEGARDGFKCDAWLTTVQRFFVGAKIATEEMTLHAIIFLTGTASLWWEPHPYLIPHHGSTSLRPSARSSAQSGLALLDDTIKTCFYKGAPLVLQQMLQGFEVSDPGNSDLQTLLSTAERFDNIYHFRPDSASNPKSASSLANAQTIATAPTFNQPDPSAMEVDHIVLPQVLINAIVQEVTRQNSNNQRHQYNLNNNQRGSRPNGNQHQWGRSNYKYNNNNSNKDWTHLPKLTPAERQYLIDNGGCFSAAN</sequence>
<feature type="compositionally biased region" description="Polar residues" evidence="1">
    <location>
        <begin position="224"/>
        <end position="237"/>
    </location>
</feature>
<organism evidence="2 3">
    <name type="scientific">Mortierella alpina</name>
    <name type="common">Oleaginous fungus</name>
    <name type="synonym">Mortierella renispora</name>
    <dbReference type="NCBI Taxonomy" id="64518"/>
    <lineage>
        <taxon>Eukaryota</taxon>
        <taxon>Fungi</taxon>
        <taxon>Fungi incertae sedis</taxon>
        <taxon>Mucoromycota</taxon>
        <taxon>Mortierellomycotina</taxon>
        <taxon>Mortierellomycetes</taxon>
        <taxon>Mortierellales</taxon>
        <taxon>Mortierellaceae</taxon>
        <taxon>Mortierella</taxon>
    </lineage>
</organism>
<dbReference type="Proteomes" id="UP000717515">
    <property type="component" value="Unassembled WGS sequence"/>
</dbReference>
<name>A0A9P8CU25_MORAP</name>
<comment type="caution">
    <text evidence="2">The sequence shown here is derived from an EMBL/GenBank/DDBJ whole genome shotgun (WGS) entry which is preliminary data.</text>
</comment>
<gene>
    <name evidence="2" type="ORF">KVV02_006987</name>
</gene>
<accession>A0A9P8CU25</accession>
<feature type="compositionally biased region" description="Low complexity" evidence="1">
    <location>
        <begin position="238"/>
        <end position="249"/>
    </location>
</feature>
<evidence type="ECO:0000313" key="2">
    <source>
        <dbReference type="EMBL" id="KAG9319087.1"/>
    </source>
</evidence>
<feature type="compositionally biased region" description="Low complexity" evidence="1">
    <location>
        <begin position="209"/>
        <end position="223"/>
    </location>
</feature>
<proteinExistence type="predicted"/>
<protein>
    <submittedName>
        <fullName evidence="2">Uncharacterized protein</fullName>
    </submittedName>
</protein>
<feature type="region of interest" description="Disordered" evidence="1">
    <location>
        <begin position="208"/>
        <end position="253"/>
    </location>
</feature>